<sequence length="291" mass="32800">MREKQGGKVVEVSPDRLTDAGTMEQRHVIEVYDAISPHFSATRYKPWPKVRMFIESLPKYSVVADVGCGNGRYFGCTRCFRVSSGNDEEVSASNEGGSILPAYRHVVGIDLSEGLLRQIGRLRTNKQLKWDNEGPVDTVDSSLNQGGVLDHIDLLRADACHTALRGNIFDAAISIAVIHHLATHERRVEAVCELLRLLRPGGLALISVWAKEQPTKRTRTDAADVFVRWEMHELHDSKRRVYQRYYHLFSSGELECLVEEAGAVVKESYFDKENWCVILQKGEKLSQDMAC</sequence>
<dbReference type="Gene3D" id="3.40.50.150">
    <property type="entry name" value="Vaccinia Virus protein VP39"/>
    <property type="match status" value="1"/>
</dbReference>
<dbReference type="InterPro" id="IPR051422">
    <property type="entry name" value="AlkB_tRNA_MeTrf/Diox"/>
</dbReference>
<evidence type="ECO:0000259" key="3">
    <source>
        <dbReference type="Pfam" id="PF08241"/>
    </source>
</evidence>
<dbReference type="InterPro" id="IPR029063">
    <property type="entry name" value="SAM-dependent_MTases_sf"/>
</dbReference>
<dbReference type="GO" id="GO:0002098">
    <property type="term" value="P:tRNA wobble uridine modification"/>
    <property type="evidence" value="ECO:0007669"/>
    <property type="project" value="TreeGrafter"/>
</dbReference>
<name>G0U732_TRYVY</name>
<gene>
    <name evidence="4" type="ORF">TVY486_1007350</name>
</gene>
<keyword evidence="2" id="KW-0808">Transferase</keyword>
<evidence type="ECO:0000256" key="2">
    <source>
        <dbReference type="ARBA" id="ARBA00022679"/>
    </source>
</evidence>
<evidence type="ECO:0000256" key="1">
    <source>
        <dbReference type="ARBA" id="ARBA00022603"/>
    </source>
</evidence>
<reference evidence="4" key="1">
    <citation type="journal article" date="2012" name="Proc. Natl. Acad. Sci. U.S.A.">
        <title>Antigenic diversity is generated by distinct evolutionary mechanisms in African trypanosome species.</title>
        <authorList>
            <person name="Jackson A.P."/>
            <person name="Berry A."/>
            <person name="Aslett M."/>
            <person name="Allison H.C."/>
            <person name="Burton P."/>
            <person name="Vavrova-Anderson J."/>
            <person name="Brown R."/>
            <person name="Browne H."/>
            <person name="Corton N."/>
            <person name="Hauser H."/>
            <person name="Gamble J."/>
            <person name="Gilderthorp R."/>
            <person name="Marcello L."/>
            <person name="McQuillan J."/>
            <person name="Otto T.D."/>
            <person name="Quail M.A."/>
            <person name="Sanders M.J."/>
            <person name="van Tonder A."/>
            <person name="Ginger M.L."/>
            <person name="Field M.C."/>
            <person name="Barry J.D."/>
            <person name="Hertz-Fowler C."/>
            <person name="Berriman M."/>
        </authorList>
    </citation>
    <scope>NUCLEOTIDE SEQUENCE</scope>
    <source>
        <strain evidence="4">Y486</strain>
    </source>
</reference>
<dbReference type="SUPFAM" id="SSF53335">
    <property type="entry name" value="S-adenosyl-L-methionine-dependent methyltransferases"/>
    <property type="match status" value="1"/>
</dbReference>
<dbReference type="VEuPathDB" id="TriTrypDB:TvY486_1007350"/>
<dbReference type="Pfam" id="PF08241">
    <property type="entry name" value="Methyltransf_11"/>
    <property type="match status" value="1"/>
</dbReference>
<dbReference type="GO" id="GO:0005737">
    <property type="term" value="C:cytoplasm"/>
    <property type="evidence" value="ECO:0007669"/>
    <property type="project" value="TreeGrafter"/>
</dbReference>
<dbReference type="EMBL" id="HE573026">
    <property type="protein sequence ID" value="CCC51689.1"/>
    <property type="molecule type" value="Genomic_DNA"/>
</dbReference>
<evidence type="ECO:0000313" key="4">
    <source>
        <dbReference type="EMBL" id="CCC51689.1"/>
    </source>
</evidence>
<proteinExistence type="predicted"/>
<accession>G0U732</accession>
<dbReference type="GO" id="GO:0030488">
    <property type="term" value="P:tRNA methylation"/>
    <property type="evidence" value="ECO:0007669"/>
    <property type="project" value="TreeGrafter"/>
</dbReference>
<dbReference type="InterPro" id="IPR013216">
    <property type="entry name" value="Methyltransf_11"/>
</dbReference>
<dbReference type="OMA" id="VHEVYQQ"/>
<keyword evidence="1" id="KW-0489">Methyltransferase</keyword>
<dbReference type="GO" id="GO:0106335">
    <property type="term" value="F:tRNA (5-carboxymethyluridine(34)-5-O)-methyltransferase activity"/>
    <property type="evidence" value="ECO:0007669"/>
    <property type="project" value="TreeGrafter"/>
</dbReference>
<dbReference type="PANTHER" id="PTHR13069:SF21">
    <property type="entry name" value="ALKYLATED DNA REPAIR PROTEIN ALKB HOMOLOG 8"/>
    <property type="match status" value="1"/>
</dbReference>
<dbReference type="GO" id="GO:0008757">
    <property type="term" value="F:S-adenosylmethionine-dependent methyltransferase activity"/>
    <property type="evidence" value="ECO:0007669"/>
    <property type="project" value="InterPro"/>
</dbReference>
<dbReference type="GO" id="GO:0005634">
    <property type="term" value="C:nucleus"/>
    <property type="evidence" value="ECO:0007669"/>
    <property type="project" value="TreeGrafter"/>
</dbReference>
<dbReference type="PANTHER" id="PTHR13069">
    <property type="entry name" value="ALKYLATED DNA REPAIR PROTEIN ALKB HOMOLOG 8"/>
    <property type="match status" value="1"/>
</dbReference>
<organism evidence="4">
    <name type="scientific">Trypanosoma vivax (strain Y486)</name>
    <dbReference type="NCBI Taxonomy" id="1055687"/>
    <lineage>
        <taxon>Eukaryota</taxon>
        <taxon>Discoba</taxon>
        <taxon>Euglenozoa</taxon>
        <taxon>Kinetoplastea</taxon>
        <taxon>Metakinetoplastina</taxon>
        <taxon>Trypanosomatida</taxon>
        <taxon>Trypanosomatidae</taxon>
        <taxon>Trypanosoma</taxon>
        <taxon>Duttonella</taxon>
    </lineage>
</organism>
<dbReference type="GO" id="GO:0000049">
    <property type="term" value="F:tRNA binding"/>
    <property type="evidence" value="ECO:0007669"/>
    <property type="project" value="TreeGrafter"/>
</dbReference>
<feature type="domain" description="Methyltransferase type 11" evidence="3">
    <location>
        <begin position="103"/>
        <end position="206"/>
    </location>
</feature>
<protein>
    <recommendedName>
        <fullName evidence="3">Methyltransferase type 11 domain-containing protein</fullName>
    </recommendedName>
</protein>
<dbReference type="AlphaFoldDB" id="G0U732"/>